<accession>A0A7X8C2L1</accession>
<reference evidence="1 2" key="1">
    <citation type="journal article" date="2020" name="Biotechnol. Biofuels">
        <title>New insights from the biogas microbiome by comprehensive genome-resolved metagenomics of nearly 1600 species originating from multiple anaerobic digesters.</title>
        <authorList>
            <person name="Campanaro S."/>
            <person name="Treu L."/>
            <person name="Rodriguez-R L.M."/>
            <person name="Kovalovszki A."/>
            <person name="Ziels R.M."/>
            <person name="Maus I."/>
            <person name="Zhu X."/>
            <person name="Kougias P.G."/>
            <person name="Basile A."/>
            <person name="Luo G."/>
            <person name="Schluter A."/>
            <person name="Konstantinidis K.T."/>
            <person name="Angelidaki I."/>
        </authorList>
    </citation>
    <scope>NUCLEOTIDE SEQUENCE [LARGE SCALE GENOMIC DNA]</scope>
    <source>
        <strain evidence="1">AS23ysBPME_34</strain>
    </source>
</reference>
<protein>
    <submittedName>
        <fullName evidence="1">Uncharacterized protein</fullName>
    </submittedName>
</protein>
<organism evidence="1 2">
    <name type="scientific">Globicatella sulfidifaciens</name>
    <dbReference type="NCBI Taxonomy" id="136093"/>
    <lineage>
        <taxon>Bacteria</taxon>
        <taxon>Bacillati</taxon>
        <taxon>Bacillota</taxon>
        <taxon>Bacilli</taxon>
        <taxon>Lactobacillales</taxon>
        <taxon>Aerococcaceae</taxon>
        <taxon>Globicatella</taxon>
    </lineage>
</organism>
<name>A0A7X8C2L1_9LACT</name>
<dbReference type="EMBL" id="JAAYSM010000050">
    <property type="protein sequence ID" value="NLJ17550.1"/>
    <property type="molecule type" value="Genomic_DNA"/>
</dbReference>
<dbReference type="RefSeq" id="WP_276646203.1">
    <property type="nucleotide sequence ID" value="NZ_JAAYSM010000050.1"/>
</dbReference>
<proteinExistence type="predicted"/>
<sequence length="86" mass="9710">MSASPIDYFSIAVTTNTYAVTYVQDKLFYSGSKVDGIYSFFRNCDELHGEIRKPTGKKDEIIHIQGNYDINWLPLGNGASYYTVSI</sequence>
<evidence type="ECO:0000313" key="1">
    <source>
        <dbReference type="EMBL" id="NLJ17550.1"/>
    </source>
</evidence>
<evidence type="ECO:0000313" key="2">
    <source>
        <dbReference type="Proteomes" id="UP000541058"/>
    </source>
</evidence>
<gene>
    <name evidence="1" type="ORF">GX355_01685</name>
</gene>
<comment type="caution">
    <text evidence="1">The sequence shown here is derived from an EMBL/GenBank/DDBJ whole genome shotgun (WGS) entry which is preliminary data.</text>
</comment>
<dbReference type="AlphaFoldDB" id="A0A7X8C2L1"/>
<dbReference type="Proteomes" id="UP000541058">
    <property type="component" value="Unassembled WGS sequence"/>
</dbReference>